<comment type="subcellular location">
    <subcellularLocation>
        <location evidence="1">Membrane</location>
        <topology evidence="1">Multi-pass membrane protein</topology>
    </subcellularLocation>
</comment>
<evidence type="ECO:0000256" key="2">
    <source>
        <dbReference type="ARBA" id="ARBA00022692"/>
    </source>
</evidence>
<dbReference type="eggNOG" id="COG1696">
    <property type="taxonomic scope" value="Bacteria"/>
</dbReference>
<feature type="transmembrane region" description="Helical" evidence="5">
    <location>
        <begin position="35"/>
        <end position="53"/>
    </location>
</feature>
<feature type="transmembrane region" description="Helical" evidence="5">
    <location>
        <begin position="636"/>
        <end position="656"/>
    </location>
</feature>
<feature type="transmembrane region" description="Helical" evidence="5">
    <location>
        <begin position="6"/>
        <end position="23"/>
    </location>
</feature>
<dbReference type="InterPro" id="IPR051085">
    <property type="entry name" value="MB_O-acyltransferase"/>
</dbReference>
<feature type="transmembrane region" description="Helical" evidence="5">
    <location>
        <begin position="59"/>
        <end position="77"/>
    </location>
</feature>
<dbReference type="InterPro" id="IPR004299">
    <property type="entry name" value="MBOAT_fam"/>
</dbReference>
<dbReference type="HOGENOM" id="CLU_025255_1_2_7"/>
<feature type="transmembrane region" description="Helical" evidence="5">
    <location>
        <begin position="690"/>
        <end position="710"/>
    </location>
</feature>
<sequence>MLFNSYLFIFCFLPIVWAVFHILKALSVKKDSTTYMTLAKGFLVIASLFFYAYWKLIYLPILLGSIVVNYFLAKGIVKSLYAKKQININFNGGGGNKYLRILSCKLESKKLDSSLQVDCHATADALARNDSSFSHCERSEAIYTNKVDSSKSLSDSEIVDEKTRQSRSFFSKCGLQAKAQGGYLDGNDRRAFVQLPHLSSKAESLTTQKLSAKTLLTLGIIFNLCLLGIFKYTDFFLENFNLFSKLLALDFTIPLPHILLPLALSFVTFQQIAFLVDCYKQVKAREEAKRLESNIESNRESQKSIQESIHINFLDYCLFITFFPQLIAGPIVHHREMMPQFYKMSRRDSVLGESLSLRGDTIAEAIHTKTQKLDSSMDCHADKSARNDRKNAIGEKVDFRSEAQNLHKQAKDSRICDEKSGLSSDWQGSYLDGNDRRQSCRIADLSRKAESTKKAESLHIINWEYMAKGLFIFSIGLFKKVVIADSFAKWANAGFSAVENGAVLNCLESWATSLSYTFQLYFDFSGYCDMAIGLGLLFGIVLPINFSSPYRALNIATFWRKWHITLGRFLKEYLYIPLGGNQNIKRVVSLSKQSSKLESKQSHSYRETLLNNLLTLRNLFIVAFLSGVWHGAGWGFVIWGSLHGIAMVVHRIYMLMYKKLDSKVKDCACSDKAGHLDFKSLYIRFMGSRIYLMLCWILTFNFINIAWVFFRAENLQGAVNLLKGMFGGSLVLPKSLEAKLGALSEWGVEFGVMWIANVVKFESSIFMVIFLVAGFFITLFLRNSCEIASNLRLRAYNATFCAILLSISLCYIGGNDYSAFLYFNF</sequence>
<reference evidence="6 7" key="1">
    <citation type="submission" date="2013-10" db="EMBL/GenBank/DDBJ databases">
        <title>The Genome Sequence of Helicobacter canis NCTC 12740.</title>
        <authorList>
            <consortium name="The Broad Institute Genomics Platform"/>
            <person name="Earl A."/>
            <person name="Fox J.G."/>
            <person name="Shen Z."/>
            <person name="Young S.K."/>
            <person name="Zeng Q."/>
            <person name="Gargeya S."/>
            <person name="Fitzgerald M."/>
            <person name="Abouelleil A."/>
            <person name="Alvarado L."/>
            <person name="Chapman S.B."/>
            <person name="Gainer-Dewar J."/>
            <person name="Goldberg J."/>
            <person name="Griggs A."/>
            <person name="Gujja S."/>
            <person name="Hansen M."/>
            <person name="Howarth C."/>
            <person name="Imamovic A."/>
            <person name="Ireland A."/>
            <person name="Larimer J."/>
            <person name="McCowan C."/>
            <person name="Murphy C."/>
            <person name="Pearson M."/>
            <person name="Poon T.W."/>
            <person name="Priest M."/>
            <person name="Roberts A."/>
            <person name="Saif S."/>
            <person name="Shea T."/>
            <person name="Sykes S."/>
            <person name="Wortman J."/>
            <person name="Nusbaum C."/>
            <person name="Birren B."/>
        </authorList>
    </citation>
    <scope>NUCLEOTIDE SEQUENCE [LARGE SCALE GENOMIC DNA]</scope>
    <source>
        <strain evidence="6 7">NCTC 12740</strain>
    </source>
</reference>
<accession>V8CJT8</accession>
<keyword evidence="3 5" id="KW-1133">Transmembrane helix</keyword>
<dbReference type="Proteomes" id="UP000018688">
    <property type="component" value="Unassembled WGS sequence"/>
</dbReference>
<dbReference type="PANTHER" id="PTHR13285:SF23">
    <property type="entry name" value="TEICHOIC ACID D-ALANYLTRANSFERASE"/>
    <property type="match status" value="1"/>
</dbReference>
<evidence type="ECO:0000256" key="1">
    <source>
        <dbReference type="ARBA" id="ARBA00004141"/>
    </source>
</evidence>
<feature type="transmembrane region" description="Helical" evidence="5">
    <location>
        <begin position="524"/>
        <end position="544"/>
    </location>
</feature>
<feature type="transmembrane region" description="Helical" evidence="5">
    <location>
        <begin position="215"/>
        <end position="233"/>
    </location>
</feature>
<feature type="transmembrane region" description="Helical" evidence="5">
    <location>
        <begin position="253"/>
        <end position="276"/>
    </location>
</feature>
<name>V8CJT8_9HELI</name>
<feature type="transmembrane region" description="Helical" evidence="5">
    <location>
        <begin position="313"/>
        <end position="332"/>
    </location>
</feature>
<dbReference type="STRING" id="1357399.HMPREF2087_00204"/>
<dbReference type="GO" id="GO:0016746">
    <property type="term" value="F:acyltransferase activity"/>
    <property type="evidence" value="ECO:0007669"/>
    <property type="project" value="TreeGrafter"/>
</dbReference>
<comment type="caution">
    <text evidence="6">The sequence shown here is derived from an EMBL/GenBank/DDBJ whole genome shotgun (WGS) entry which is preliminary data.</text>
</comment>
<evidence type="ECO:0000256" key="3">
    <source>
        <dbReference type="ARBA" id="ARBA00022989"/>
    </source>
</evidence>
<dbReference type="PATRIC" id="fig|1357399.3.peg.208"/>
<organism evidence="6 7">
    <name type="scientific">Helicobacter canis NCTC 12740</name>
    <dbReference type="NCBI Taxonomy" id="1357399"/>
    <lineage>
        <taxon>Bacteria</taxon>
        <taxon>Pseudomonadati</taxon>
        <taxon>Campylobacterota</taxon>
        <taxon>Epsilonproteobacteria</taxon>
        <taxon>Campylobacterales</taxon>
        <taxon>Helicobacteraceae</taxon>
        <taxon>Helicobacter</taxon>
    </lineage>
</organism>
<evidence type="ECO:0000256" key="4">
    <source>
        <dbReference type="ARBA" id="ARBA00023136"/>
    </source>
</evidence>
<dbReference type="PANTHER" id="PTHR13285">
    <property type="entry name" value="ACYLTRANSFERASE"/>
    <property type="match status" value="1"/>
</dbReference>
<gene>
    <name evidence="6" type="ORF">HMPREF2087_00204</name>
</gene>
<dbReference type="EMBL" id="AZJJ01000001">
    <property type="protein sequence ID" value="ETD27295.1"/>
    <property type="molecule type" value="Genomic_DNA"/>
</dbReference>
<evidence type="ECO:0008006" key="8">
    <source>
        <dbReference type="Google" id="ProtNLM"/>
    </source>
</evidence>
<dbReference type="GO" id="GO:0016020">
    <property type="term" value="C:membrane"/>
    <property type="evidence" value="ECO:0007669"/>
    <property type="project" value="UniProtKB-SubCell"/>
</dbReference>
<keyword evidence="7" id="KW-1185">Reference proteome</keyword>
<feature type="transmembrane region" description="Helical" evidence="5">
    <location>
        <begin position="609"/>
        <end position="630"/>
    </location>
</feature>
<dbReference type="RefSeq" id="WP_023929104.1">
    <property type="nucleotide sequence ID" value="NZ_KI669458.1"/>
</dbReference>
<dbReference type="AlphaFoldDB" id="V8CJT8"/>
<feature type="transmembrane region" description="Helical" evidence="5">
    <location>
        <begin position="793"/>
        <end position="814"/>
    </location>
</feature>
<keyword evidence="2 5" id="KW-0812">Transmembrane</keyword>
<dbReference type="Pfam" id="PF03062">
    <property type="entry name" value="MBOAT"/>
    <property type="match status" value="2"/>
</dbReference>
<evidence type="ECO:0000256" key="5">
    <source>
        <dbReference type="SAM" id="Phobius"/>
    </source>
</evidence>
<proteinExistence type="predicted"/>
<protein>
    <recommendedName>
        <fullName evidence="8">MBOAT family protein</fullName>
    </recommendedName>
</protein>
<evidence type="ECO:0000313" key="6">
    <source>
        <dbReference type="EMBL" id="ETD27295.1"/>
    </source>
</evidence>
<feature type="transmembrane region" description="Helical" evidence="5">
    <location>
        <begin position="763"/>
        <end position="781"/>
    </location>
</feature>
<keyword evidence="4 5" id="KW-0472">Membrane</keyword>
<evidence type="ECO:0000313" key="7">
    <source>
        <dbReference type="Proteomes" id="UP000018688"/>
    </source>
</evidence>